<sequence>MKTPEPDYASYQLEELFEAYASINRERFPERFQTIKDAIAAKQKGNYRCCKCDCGAYEASRLYTTTDRLVSREPGRFIAVSCIECGYTEFYRSHKSALSELVDFFIN</sequence>
<dbReference type="InterPro" id="IPR018652">
    <property type="entry name" value="DUF2082_NA-bd_Znr"/>
</dbReference>
<dbReference type="OrthoDB" id="6293663at2"/>
<evidence type="ECO:0000313" key="1">
    <source>
        <dbReference type="EMBL" id="ROQ29681.1"/>
    </source>
</evidence>
<comment type="caution">
    <text evidence="1">The sequence shown here is derived from an EMBL/GenBank/DDBJ whole genome shotgun (WGS) entry which is preliminary data.</text>
</comment>
<evidence type="ECO:0000313" key="2">
    <source>
        <dbReference type="Proteomes" id="UP000268033"/>
    </source>
</evidence>
<keyword evidence="2" id="KW-1185">Reference proteome</keyword>
<accession>A0A3N1PRE7</accession>
<dbReference type="RefSeq" id="WP_050660423.1">
    <property type="nucleotide sequence ID" value="NZ_JBLXAC010000025.1"/>
</dbReference>
<dbReference type="AlphaFoldDB" id="A0A3N1PRE7"/>
<organism evidence="1 2">
    <name type="scientific">Gallaecimonas pentaromativorans</name>
    <dbReference type="NCBI Taxonomy" id="584787"/>
    <lineage>
        <taxon>Bacteria</taxon>
        <taxon>Pseudomonadati</taxon>
        <taxon>Pseudomonadota</taxon>
        <taxon>Gammaproteobacteria</taxon>
        <taxon>Enterobacterales</taxon>
        <taxon>Gallaecimonadaceae</taxon>
        <taxon>Gallaecimonas</taxon>
    </lineage>
</organism>
<dbReference type="Proteomes" id="UP000268033">
    <property type="component" value="Unassembled WGS sequence"/>
</dbReference>
<dbReference type="Pfam" id="PF09855">
    <property type="entry name" value="Zn_ribbon_13"/>
    <property type="match status" value="1"/>
</dbReference>
<dbReference type="EMBL" id="RJUL01000002">
    <property type="protein sequence ID" value="ROQ29681.1"/>
    <property type="molecule type" value="Genomic_DNA"/>
</dbReference>
<dbReference type="STRING" id="584787.GCA_001247655_01552"/>
<protein>
    <submittedName>
        <fullName evidence="1">Putative nucleic-acid-binding Zn-ribbon protein</fullName>
    </submittedName>
</protein>
<reference evidence="1 2" key="1">
    <citation type="submission" date="2018-11" db="EMBL/GenBank/DDBJ databases">
        <title>Genomic Encyclopedia of Type Strains, Phase IV (KMG-IV): sequencing the most valuable type-strain genomes for metagenomic binning, comparative biology and taxonomic classification.</title>
        <authorList>
            <person name="Goeker M."/>
        </authorList>
    </citation>
    <scope>NUCLEOTIDE SEQUENCE [LARGE SCALE GENOMIC DNA]</scope>
    <source>
        <strain evidence="1 2">DSM 21945</strain>
    </source>
</reference>
<proteinExistence type="predicted"/>
<gene>
    <name evidence="1" type="ORF">EDC28_10246</name>
</gene>
<name>A0A3N1PRE7_9GAMM</name>